<dbReference type="Gene3D" id="2.40.70.10">
    <property type="entry name" value="Acid Proteases"/>
    <property type="match status" value="1"/>
</dbReference>
<dbReference type="EMBL" id="CP046565">
    <property type="protein sequence ID" value="QJD29332.1"/>
    <property type="molecule type" value="Genomic_DNA"/>
</dbReference>
<feature type="compositionally biased region" description="Polar residues" evidence="1">
    <location>
        <begin position="28"/>
        <end position="37"/>
    </location>
</feature>
<organism evidence="2 3">
    <name type="scientific">Methylococcus geothermalis</name>
    <dbReference type="NCBI Taxonomy" id="2681310"/>
    <lineage>
        <taxon>Bacteria</taxon>
        <taxon>Pseudomonadati</taxon>
        <taxon>Pseudomonadota</taxon>
        <taxon>Gammaproteobacteria</taxon>
        <taxon>Methylococcales</taxon>
        <taxon>Methylococcaceae</taxon>
        <taxon>Methylococcus</taxon>
    </lineage>
</organism>
<dbReference type="InterPro" id="IPR021109">
    <property type="entry name" value="Peptidase_aspartic_dom_sf"/>
</dbReference>
<proteinExistence type="predicted"/>
<evidence type="ECO:0000313" key="3">
    <source>
        <dbReference type="Proteomes" id="UP000503004"/>
    </source>
</evidence>
<reference evidence="3" key="1">
    <citation type="submission" date="2019-12" db="EMBL/GenBank/DDBJ databases">
        <authorList>
            <person name="Awala S.I."/>
            <person name="Rhee S.K."/>
        </authorList>
    </citation>
    <scope>NUCLEOTIDE SEQUENCE [LARGE SCALE GENOMIC DNA]</scope>
    <source>
        <strain evidence="3">IM1</strain>
    </source>
</reference>
<keyword evidence="3" id="KW-1185">Reference proteome</keyword>
<evidence type="ECO:0000313" key="2">
    <source>
        <dbReference type="EMBL" id="QJD29332.1"/>
    </source>
</evidence>
<dbReference type="SUPFAM" id="SSF50630">
    <property type="entry name" value="Acid proteases"/>
    <property type="match status" value="1"/>
</dbReference>
<name>A0A858Q645_9GAMM</name>
<gene>
    <name evidence="2" type="ORF">GNH96_04695</name>
</gene>
<evidence type="ECO:0008006" key="4">
    <source>
        <dbReference type="Google" id="ProtNLM"/>
    </source>
</evidence>
<dbReference type="AlphaFoldDB" id="A0A858Q645"/>
<dbReference type="KEGG" id="metu:GNH96_04695"/>
<protein>
    <recommendedName>
        <fullName evidence="4">Aspartyl protease</fullName>
    </recommendedName>
</protein>
<accession>A0A858Q645</accession>
<dbReference type="Proteomes" id="UP000503004">
    <property type="component" value="Chromosome"/>
</dbReference>
<sequence length="178" mass="19476">MECETDSDCSAGKNCRSKKGGGTECRSTEPSLSNTDELTSSNYLEQDRNQTNELSLVQNGGVYEVPVTLNDVLKINVILDSGATDVSIAPDVALTLIRTGTIQKSDWLPGKIYQFADGSQAKSFRFRLRSVSIGNKHFENIPCSIANSLKAPMLLGQSALKRLGKYTIDYEKGTLQFE</sequence>
<dbReference type="RefSeq" id="WP_169602622.1">
    <property type="nucleotide sequence ID" value="NZ_CP046565.1"/>
</dbReference>
<feature type="region of interest" description="Disordered" evidence="1">
    <location>
        <begin position="1"/>
        <end position="37"/>
    </location>
</feature>
<evidence type="ECO:0000256" key="1">
    <source>
        <dbReference type="SAM" id="MobiDB-lite"/>
    </source>
</evidence>
<dbReference type="Pfam" id="PF13975">
    <property type="entry name" value="gag-asp_proteas"/>
    <property type="match status" value="1"/>
</dbReference>
<dbReference type="CDD" id="cd05483">
    <property type="entry name" value="retropepsin_like_bacteria"/>
    <property type="match status" value="1"/>
</dbReference>
<dbReference type="InterPro" id="IPR034122">
    <property type="entry name" value="Retropepsin-like_bacterial"/>
</dbReference>